<accession>A0A8X8KP58</accession>
<feature type="compositionally biased region" description="Polar residues" evidence="1">
    <location>
        <begin position="1"/>
        <end position="11"/>
    </location>
</feature>
<dbReference type="InterPro" id="IPR036844">
    <property type="entry name" value="Hint_dom_sf"/>
</dbReference>
<evidence type="ECO:0000313" key="3">
    <source>
        <dbReference type="EMBL" id="NUB44775.1"/>
    </source>
</evidence>
<feature type="domain" description="Hedgehog/Intein (Hint)" evidence="2">
    <location>
        <begin position="150"/>
        <end position="296"/>
    </location>
</feature>
<evidence type="ECO:0000259" key="2">
    <source>
        <dbReference type="Pfam" id="PF13403"/>
    </source>
</evidence>
<sequence length="342" mass="36832">MPQNNIIQNGSFDAGSDGWTGTDLETNFTEGAYVPGNSPNRVAELDGTNAQITVMQQTISIAGAQTTALTFRTALRSASAPGQGEGFRVDILDSDGNVIATQEYFPSSTGWVTQALPVSFPEAGTYTVRFTELGANDSLGAIVDDISMLVCFTAGTLIDTADGPRAVESLTVGDLIWTQDAGLQPLRWIGLREVSVAEQQADARLRPVVFAPGSLGRELPERRMMVSPQHRICMGDWRTELYFGQPEVLIPAHALVNGGTVRVADGLSPVTYVHFLLDGHQIVRSDGALTESFFPSALSLGGLDRAARDELFALFPDLASLRHAFPRTARRVLRGREARLVA</sequence>
<evidence type="ECO:0000313" key="4">
    <source>
        <dbReference type="Proteomes" id="UP000484076"/>
    </source>
</evidence>
<dbReference type="AlphaFoldDB" id="A0A8X8KP58"/>
<dbReference type="Proteomes" id="UP000484076">
    <property type="component" value="Unassembled WGS sequence"/>
</dbReference>
<feature type="region of interest" description="Disordered" evidence="1">
    <location>
        <begin position="1"/>
        <end position="27"/>
    </location>
</feature>
<proteinExistence type="predicted"/>
<dbReference type="Pfam" id="PF13403">
    <property type="entry name" value="Hint_2"/>
    <property type="match status" value="1"/>
</dbReference>
<comment type="caution">
    <text evidence="3">The sequence shown here is derived from an EMBL/GenBank/DDBJ whole genome shotgun (WGS) entry which is preliminary data.</text>
</comment>
<name>A0A8X8KP58_9RHOB</name>
<dbReference type="InterPro" id="IPR028992">
    <property type="entry name" value="Hedgehog/Intein_dom"/>
</dbReference>
<keyword evidence="4" id="KW-1185">Reference proteome</keyword>
<organism evidence="3 4">
    <name type="scientific">Fertoeibacter niger</name>
    <dbReference type="NCBI Taxonomy" id="2656921"/>
    <lineage>
        <taxon>Bacteria</taxon>
        <taxon>Pseudomonadati</taxon>
        <taxon>Pseudomonadota</taxon>
        <taxon>Alphaproteobacteria</taxon>
        <taxon>Rhodobacterales</taxon>
        <taxon>Paracoccaceae</taxon>
        <taxon>Fertoeibacter</taxon>
    </lineage>
</organism>
<dbReference type="EMBL" id="WHUT02000005">
    <property type="protein sequence ID" value="NUB44775.1"/>
    <property type="molecule type" value="Genomic_DNA"/>
</dbReference>
<dbReference type="InterPro" id="IPR008979">
    <property type="entry name" value="Galactose-bd-like_sf"/>
</dbReference>
<protein>
    <submittedName>
        <fullName evidence="3">Hint domain-containing protein</fullName>
    </submittedName>
</protein>
<dbReference type="RefSeq" id="WP_152826114.1">
    <property type="nucleotide sequence ID" value="NZ_WHUT02000005.1"/>
</dbReference>
<evidence type="ECO:0000256" key="1">
    <source>
        <dbReference type="SAM" id="MobiDB-lite"/>
    </source>
</evidence>
<reference evidence="3" key="1">
    <citation type="submission" date="2020-05" db="EMBL/GenBank/DDBJ databases">
        <title>Fertoebacter nigrum gen. nov., sp. nov., a new member of the family Rhodobacteraceae.</title>
        <authorList>
            <person name="Szuroczki S."/>
            <person name="Abbaszade G."/>
            <person name="Buni D."/>
            <person name="Schumann P."/>
            <person name="Toth E."/>
        </authorList>
    </citation>
    <scope>NUCLEOTIDE SEQUENCE</scope>
    <source>
        <strain evidence="3">RG-N-1a</strain>
    </source>
</reference>
<dbReference type="Gene3D" id="2.60.120.260">
    <property type="entry name" value="Galactose-binding domain-like"/>
    <property type="match status" value="1"/>
</dbReference>
<gene>
    <name evidence="3" type="ORF">GEU84_010305</name>
</gene>
<dbReference type="SUPFAM" id="SSF49785">
    <property type="entry name" value="Galactose-binding domain-like"/>
    <property type="match status" value="1"/>
</dbReference>
<dbReference type="Gene3D" id="2.170.16.10">
    <property type="entry name" value="Hedgehog/Intein (Hint) domain"/>
    <property type="match status" value="1"/>
</dbReference>
<dbReference type="SUPFAM" id="SSF51294">
    <property type="entry name" value="Hedgehog/intein (Hint) domain"/>
    <property type="match status" value="1"/>
</dbReference>